<name>A0A6A4ALW5_9STRA</name>
<dbReference type="EMBL" id="QXGF01000003">
    <property type="protein sequence ID" value="KAE8950321.1"/>
    <property type="molecule type" value="Genomic_DNA"/>
</dbReference>
<evidence type="ECO:0000313" key="10">
    <source>
        <dbReference type="Proteomes" id="UP000433483"/>
    </source>
</evidence>
<evidence type="ECO:0000313" key="3">
    <source>
        <dbReference type="EMBL" id="KAE9140486.1"/>
    </source>
</evidence>
<evidence type="ECO:0000313" key="11">
    <source>
        <dbReference type="Proteomes" id="UP000437068"/>
    </source>
</evidence>
<evidence type="ECO:0000313" key="4">
    <source>
        <dbReference type="EMBL" id="KAE9141514.1"/>
    </source>
</evidence>
<evidence type="ECO:0000313" key="13">
    <source>
        <dbReference type="Proteomes" id="UP000441208"/>
    </source>
</evidence>
<dbReference type="EMBL" id="QXFW01000014">
    <property type="protein sequence ID" value="KAE9030462.1"/>
    <property type="molecule type" value="Genomic_DNA"/>
</dbReference>
<dbReference type="EMBL" id="QXGE01000003">
    <property type="protein sequence ID" value="KAE9330829.1"/>
    <property type="molecule type" value="Genomic_DNA"/>
</dbReference>
<dbReference type="Proteomes" id="UP000460718">
    <property type="component" value="Unassembled WGS sequence"/>
</dbReference>
<evidence type="ECO:0000313" key="5">
    <source>
        <dbReference type="EMBL" id="KAE9238562.1"/>
    </source>
</evidence>
<dbReference type="EMBL" id="QXGC01000003">
    <property type="protein sequence ID" value="KAE9256313.1"/>
    <property type="molecule type" value="Genomic_DNA"/>
</dbReference>
<dbReference type="Proteomes" id="UP000476176">
    <property type="component" value="Unassembled WGS sequence"/>
</dbReference>
<evidence type="ECO:0000313" key="14">
    <source>
        <dbReference type="Proteomes" id="UP000460718"/>
    </source>
</evidence>
<sequence>MAGGPPPGQAVLRQRIAGISESERKCLAPKQTMANVTREAGSMTATHVACSRKLNRAKDTD</sequence>
<accession>A0A6A4ALW5</accession>
<evidence type="ECO:0000313" key="15">
    <source>
        <dbReference type="Proteomes" id="UP000476176"/>
    </source>
</evidence>
<dbReference type="EMBL" id="QXGB01000003">
    <property type="protein sequence ID" value="KAE9238562.1"/>
    <property type="molecule type" value="Genomic_DNA"/>
</dbReference>
<proteinExistence type="predicted"/>
<dbReference type="EMBL" id="QXFX01000003">
    <property type="protein sequence ID" value="KAE9140486.1"/>
    <property type="molecule type" value="Genomic_DNA"/>
</dbReference>
<dbReference type="Proteomes" id="UP000488956">
    <property type="component" value="Unassembled WGS sequence"/>
</dbReference>
<keyword evidence="10" id="KW-1185">Reference proteome</keyword>
<dbReference type="Proteomes" id="UP000441208">
    <property type="component" value="Unassembled WGS sequence"/>
</dbReference>
<gene>
    <name evidence="8" type="ORF">PF001_g174</name>
    <name evidence="7" type="ORF">PF002_g168</name>
    <name evidence="6" type="ORF">PF004_g156</name>
    <name evidence="5" type="ORF">PF005_g173</name>
    <name evidence="4" type="ORF">PF007_g172</name>
    <name evidence="1" type="ORF">PF009_g172</name>
    <name evidence="3" type="ORF">PF010_g167</name>
    <name evidence="2" type="ORF">PF011_g594</name>
</gene>
<evidence type="ECO:0000313" key="2">
    <source>
        <dbReference type="EMBL" id="KAE9030462.1"/>
    </source>
</evidence>
<comment type="caution">
    <text evidence="7">The sequence shown here is derived from an EMBL/GenBank/DDBJ whole genome shotgun (WGS) entry which is preliminary data.</text>
</comment>
<dbReference type="Proteomes" id="UP000433483">
    <property type="component" value="Unassembled WGS sequence"/>
</dbReference>
<evidence type="ECO:0000313" key="7">
    <source>
        <dbReference type="EMBL" id="KAE9258344.1"/>
    </source>
</evidence>
<evidence type="ECO:0000313" key="8">
    <source>
        <dbReference type="EMBL" id="KAE9330829.1"/>
    </source>
</evidence>
<evidence type="ECO:0000313" key="16">
    <source>
        <dbReference type="Proteomes" id="UP000488956"/>
    </source>
</evidence>
<reference evidence="9 10" key="1">
    <citation type="submission" date="2018-08" db="EMBL/GenBank/DDBJ databases">
        <title>Genomic investigation of the strawberry pathogen Phytophthora fragariae indicates pathogenicity is determined by transcriptional variation in three key races.</title>
        <authorList>
            <person name="Adams T.M."/>
            <person name="Armitage A.D."/>
            <person name="Sobczyk M.K."/>
            <person name="Bates H.J."/>
            <person name="Dunwell J.M."/>
            <person name="Nellist C.F."/>
            <person name="Harrison R.J."/>
        </authorList>
    </citation>
    <scope>NUCLEOTIDE SEQUENCE [LARGE SCALE GENOMIC DNA]</scope>
    <source>
        <strain evidence="8 11">A4</strain>
        <strain evidence="7 12">BC-1</strain>
        <strain evidence="6 15">BC-23</strain>
        <strain evidence="5 10">NOV-27</strain>
        <strain evidence="4 13">NOV-71</strain>
        <strain evidence="1 9">NOV-9</strain>
        <strain evidence="3 16">ONT-3</strain>
        <strain evidence="2 14">SCRP245</strain>
    </source>
</reference>
<evidence type="ECO:0000313" key="6">
    <source>
        <dbReference type="EMBL" id="KAE9256313.1"/>
    </source>
</evidence>
<evidence type="ECO:0000313" key="12">
    <source>
        <dbReference type="Proteomes" id="UP000440367"/>
    </source>
</evidence>
<evidence type="ECO:0000313" key="9">
    <source>
        <dbReference type="Proteomes" id="UP000429523"/>
    </source>
</evidence>
<dbReference type="AlphaFoldDB" id="A0A6A4ALW5"/>
<dbReference type="EMBL" id="QXGD01000003">
    <property type="protein sequence ID" value="KAE9258344.1"/>
    <property type="molecule type" value="Genomic_DNA"/>
</dbReference>
<protein>
    <submittedName>
        <fullName evidence="7">Uncharacterized protein</fullName>
    </submittedName>
</protein>
<dbReference type="EMBL" id="QXFZ01000003">
    <property type="protein sequence ID" value="KAE9141514.1"/>
    <property type="molecule type" value="Genomic_DNA"/>
</dbReference>
<dbReference type="Proteomes" id="UP000440367">
    <property type="component" value="Unassembled WGS sequence"/>
</dbReference>
<organism evidence="7 12">
    <name type="scientific">Phytophthora fragariae</name>
    <dbReference type="NCBI Taxonomy" id="53985"/>
    <lineage>
        <taxon>Eukaryota</taxon>
        <taxon>Sar</taxon>
        <taxon>Stramenopiles</taxon>
        <taxon>Oomycota</taxon>
        <taxon>Peronosporomycetes</taxon>
        <taxon>Peronosporales</taxon>
        <taxon>Peronosporaceae</taxon>
        <taxon>Phytophthora</taxon>
    </lineage>
</organism>
<dbReference type="Proteomes" id="UP000429523">
    <property type="component" value="Unassembled WGS sequence"/>
</dbReference>
<dbReference type="Proteomes" id="UP000437068">
    <property type="component" value="Unassembled WGS sequence"/>
</dbReference>
<evidence type="ECO:0000313" key="1">
    <source>
        <dbReference type="EMBL" id="KAE8950321.1"/>
    </source>
</evidence>